<sequence>MTSVPQRKRPRSYWNTPTSDLPRGSRGVPVLVPSDNQQPQFVALRRLACAGTTAAIAAAATNPVEVIRVRFQLESAATRPPSVYDFALRLARDEGLVRGLMQPGVSAWMASMGVAFRPTARTDHRIPGASGVSTPATAFAAGLSTGALTNSLACPFFNVKALQQSAPSSSSSLAASLALVSRSAGWAGHYRGVSALFVRGGALSAGQLGGYDAAKRAVRANGLAEGAGTHVLCSLLAAGCAAVLSLPPDIVLNRYQGAPAVGAHYSSVGDCASQLVRREGVLSLWRGLGPQYAKLAPIFLMTLPLYEQLRRLAGLGYLR</sequence>
<evidence type="ECO:0000256" key="3">
    <source>
        <dbReference type="ARBA" id="ARBA00022448"/>
    </source>
</evidence>
<reference evidence="11" key="2">
    <citation type="submission" date="2024-10" db="UniProtKB">
        <authorList>
            <consortium name="EnsemblProtists"/>
        </authorList>
    </citation>
    <scope>IDENTIFICATION</scope>
</reference>
<evidence type="ECO:0000313" key="11">
    <source>
        <dbReference type="EnsemblProtists" id="EOD22484"/>
    </source>
</evidence>
<dbReference type="KEGG" id="ehx:EMIHUDRAFT_458149"/>
<feature type="repeat" description="Solcar" evidence="8">
    <location>
        <begin position="133"/>
        <end position="217"/>
    </location>
</feature>
<evidence type="ECO:0000256" key="10">
    <source>
        <dbReference type="SAM" id="MobiDB-lite"/>
    </source>
</evidence>
<dbReference type="GO" id="GO:0016020">
    <property type="term" value="C:membrane"/>
    <property type="evidence" value="ECO:0007669"/>
    <property type="project" value="UniProtKB-SubCell"/>
</dbReference>
<feature type="repeat" description="Solcar" evidence="8">
    <location>
        <begin position="225"/>
        <end position="312"/>
    </location>
</feature>
<dbReference type="AlphaFoldDB" id="A0A0D3JG49"/>
<reference evidence="12" key="1">
    <citation type="journal article" date="2013" name="Nature">
        <title>Pan genome of the phytoplankton Emiliania underpins its global distribution.</title>
        <authorList>
            <person name="Read B.A."/>
            <person name="Kegel J."/>
            <person name="Klute M.J."/>
            <person name="Kuo A."/>
            <person name="Lefebvre S.C."/>
            <person name="Maumus F."/>
            <person name="Mayer C."/>
            <person name="Miller J."/>
            <person name="Monier A."/>
            <person name="Salamov A."/>
            <person name="Young J."/>
            <person name="Aguilar M."/>
            <person name="Claverie J.M."/>
            <person name="Frickenhaus S."/>
            <person name="Gonzalez K."/>
            <person name="Herman E.K."/>
            <person name="Lin Y.C."/>
            <person name="Napier J."/>
            <person name="Ogata H."/>
            <person name="Sarno A.F."/>
            <person name="Shmutz J."/>
            <person name="Schroeder D."/>
            <person name="de Vargas C."/>
            <person name="Verret F."/>
            <person name="von Dassow P."/>
            <person name="Valentin K."/>
            <person name="Van de Peer Y."/>
            <person name="Wheeler G."/>
            <person name="Dacks J.B."/>
            <person name="Delwiche C.F."/>
            <person name="Dyhrman S.T."/>
            <person name="Glockner G."/>
            <person name="John U."/>
            <person name="Richards T."/>
            <person name="Worden A.Z."/>
            <person name="Zhang X."/>
            <person name="Grigoriev I.V."/>
            <person name="Allen A.E."/>
            <person name="Bidle K."/>
            <person name="Borodovsky M."/>
            <person name="Bowler C."/>
            <person name="Brownlee C."/>
            <person name="Cock J.M."/>
            <person name="Elias M."/>
            <person name="Gladyshev V.N."/>
            <person name="Groth M."/>
            <person name="Guda C."/>
            <person name="Hadaegh A."/>
            <person name="Iglesias-Rodriguez M.D."/>
            <person name="Jenkins J."/>
            <person name="Jones B.M."/>
            <person name="Lawson T."/>
            <person name="Leese F."/>
            <person name="Lindquist E."/>
            <person name="Lobanov A."/>
            <person name="Lomsadze A."/>
            <person name="Malik S.B."/>
            <person name="Marsh M.E."/>
            <person name="Mackinder L."/>
            <person name="Mock T."/>
            <person name="Mueller-Roeber B."/>
            <person name="Pagarete A."/>
            <person name="Parker M."/>
            <person name="Probert I."/>
            <person name="Quesneville H."/>
            <person name="Raines C."/>
            <person name="Rensing S.A."/>
            <person name="Riano-Pachon D.M."/>
            <person name="Richier S."/>
            <person name="Rokitta S."/>
            <person name="Shiraiwa Y."/>
            <person name="Soanes D.M."/>
            <person name="van der Giezen M."/>
            <person name="Wahlund T.M."/>
            <person name="Williams B."/>
            <person name="Wilson W."/>
            <person name="Wolfe G."/>
            <person name="Wurch L.L."/>
        </authorList>
    </citation>
    <scope>NUCLEOTIDE SEQUENCE</scope>
</reference>
<dbReference type="InterPro" id="IPR023395">
    <property type="entry name" value="MCP_dom_sf"/>
</dbReference>
<dbReference type="HOGENOM" id="CLU_957880_0_0_1"/>
<evidence type="ECO:0000256" key="6">
    <source>
        <dbReference type="ARBA" id="ARBA00022989"/>
    </source>
</evidence>
<proteinExistence type="inferred from homology"/>
<dbReference type="GeneID" id="17268041"/>
<evidence type="ECO:0000256" key="5">
    <source>
        <dbReference type="ARBA" id="ARBA00022737"/>
    </source>
</evidence>
<evidence type="ECO:0000256" key="1">
    <source>
        <dbReference type="ARBA" id="ARBA00004141"/>
    </source>
</evidence>
<dbReference type="Proteomes" id="UP000013827">
    <property type="component" value="Unassembled WGS sequence"/>
</dbReference>
<evidence type="ECO:0000256" key="2">
    <source>
        <dbReference type="ARBA" id="ARBA00006375"/>
    </source>
</evidence>
<keyword evidence="4 8" id="KW-0812">Transmembrane</keyword>
<keyword evidence="5" id="KW-0677">Repeat</keyword>
<dbReference type="InterPro" id="IPR018108">
    <property type="entry name" value="MCP_transmembrane"/>
</dbReference>
<evidence type="ECO:0000256" key="9">
    <source>
        <dbReference type="RuleBase" id="RU000488"/>
    </source>
</evidence>
<evidence type="ECO:0000256" key="4">
    <source>
        <dbReference type="ARBA" id="ARBA00022692"/>
    </source>
</evidence>
<dbReference type="eggNOG" id="KOG0755">
    <property type="taxonomic scope" value="Eukaryota"/>
</dbReference>
<feature type="region of interest" description="Disordered" evidence="10">
    <location>
        <begin position="1"/>
        <end position="27"/>
    </location>
</feature>
<protein>
    <recommendedName>
        <fullName evidence="13">Mitochondrial substrate carrier family protein</fullName>
    </recommendedName>
</protein>
<evidence type="ECO:0000313" key="12">
    <source>
        <dbReference type="Proteomes" id="UP000013827"/>
    </source>
</evidence>
<evidence type="ECO:0000256" key="7">
    <source>
        <dbReference type="ARBA" id="ARBA00023136"/>
    </source>
</evidence>
<feature type="compositionally biased region" description="Basic residues" evidence="10">
    <location>
        <begin position="1"/>
        <end position="11"/>
    </location>
</feature>
<comment type="similarity">
    <text evidence="2 9">Belongs to the mitochondrial carrier (TC 2.A.29) family.</text>
</comment>
<dbReference type="PANTHER" id="PTHR45618">
    <property type="entry name" value="MITOCHONDRIAL DICARBOXYLATE CARRIER-RELATED"/>
    <property type="match status" value="1"/>
</dbReference>
<keyword evidence="3 9" id="KW-0813">Transport</keyword>
<organism evidence="11 12">
    <name type="scientific">Emiliania huxleyi (strain CCMP1516)</name>
    <dbReference type="NCBI Taxonomy" id="280463"/>
    <lineage>
        <taxon>Eukaryota</taxon>
        <taxon>Haptista</taxon>
        <taxon>Haptophyta</taxon>
        <taxon>Prymnesiophyceae</taxon>
        <taxon>Isochrysidales</taxon>
        <taxon>Noelaerhabdaceae</taxon>
        <taxon>Emiliania</taxon>
    </lineage>
</organism>
<dbReference type="SUPFAM" id="SSF103506">
    <property type="entry name" value="Mitochondrial carrier"/>
    <property type="match status" value="1"/>
</dbReference>
<dbReference type="EnsemblProtists" id="EOD22484">
    <property type="protein sequence ID" value="EOD22484"/>
    <property type="gene ID" value="EMIHUDRAFT_458149"/>
</dbReference>
<accession>A0A0D3JG49</accession>
<dbReference type="PROSITE" id="PS50920">
    <property type="entry name" value="SOLCAR"/>
    <property type="match status" value="2"/>
</dbReference>
<dbReference type="RefSeq" id="XP_005774913.1">
    <property type="nucleotide sequence ID" value="XM_005774856.1"/>
</dbReference>
<dbReference type="Pfam" id="PF00153">
    <property type="entry name" value="Mito_carr"/>
    <property type="match status" value="3"/>
</dbReference>
<evidence type="ECO:0000256" key="8">
    <source>
        <dbReference type="PROSITE-ProRule" id="PRU00282"/>
    </source>
</evidence>
<comment type="subcellular location">
    <subcellularLocation>
        <location evidence="1">Membrane</location>
        <topology evidence="1">Multi-pass membrane protein</topology>
    </subcellularLocation>
</comment>
<dbReference type="PaxDb" id="2903-EOD22484"/>
<dbReference type="Gene3D" id="1.50.40.10">
    <property type="entry name" value="Mitochondrial carrier domain"/>
    <property type="match status" value="2"/>
</dbReference>
<keyword evidence="7 8" id="KW-0472">Membrane</keyword>
<keyword evidence="12" id="KW-1185">Reference proteome</keyword>
<name>A0A0D3JG49_EMIH1</name>
<keyword evidence="6" id="KW-1133">Transmembrane helix</keyword>
<evidence type="ECO:0008006" key="13">
    <source>
        <dbReference type="Google" id="ProtNLM"/>
    </source>
</evidence>
<dbReference type="InterPro" id="IPR050391">
    <property type="entry name" value="Mito_Metabolite_Transporter"/>
</dbReference>